<evidence type="ECO:0000313" key="3">
    <source>
        <dbReference type="Proteomes" id="UP001567538"/>
    </source>
</evidence>
<dbReference type="AlphaFoldDB" id="A0ABD1H3E3"/>
<name>A0ABD1H3E3_SALDI</name>
<accession>A0ABD1H3E3</accession>
<evidence type="ECO:0000256" key="1">
    <source>
        <dbReference type="SAM" id="MobiDB-lite"/>
    </source>
</evidence>
<dbReference type="PANTHER" id="PTHR34212:SF1">
    <property type="entry name" value="OS06G0106900 PROTEIN"/>
    <property type="match status" value="1"/>
</dbReference>
<evidence type="ECO:0000313" key="2">
    <source>
        <dbReference type="EMBL" id="KAL1550724.1"/>
    </source>
</evidence>
<gene>
    <name evidence="2" type="ORF">AAHA92_18654</name>
</gene>
<protein>
    <submittedName>
        <fullName evidence="2">Uncharacterized protein</fullName>
    </submittedName>
</protein>
<dbReference type="EMBL" id="JBEAFC010000007">
    <property type="protein sequence ID" value="KAL1550724.1"/>
    <property type="molecule type" value="Genomic_DNA"/>
</dbReference>
<dbReference type="PANTHER" id="PTHR34212">
    <property type="entry name" value="OS02G0104200 PROTEIN"/>
    <property type="match status" value="1"/>
</dbReference>
<sequence length="195" mass="21745">MECGKAASGVKKGKKKQVKDDLDRMKQAEKKKRRLEKALATSAAICSELEKKKLKKKEEQDRLDEESAAIAEAVALQVLLGEDSDDSSKELLKKHEELPFWHHTNNLNIFMGARGLPFVHCQDLTSYSNENAASAAYDAHQCWSIGRSSHILDSSDLGSSFYPRYCGEEYLAAQAVTSLSIADEDEVDCLAFNRM</sequence>
<reference evidence="2 3" key="1">
    <citation type="submission" date="2024-06" db="EMBL/GenBank/DDBJ databases">
        <title>A chromosome level genome sequence of Diviner's sage (Salvia divinorum).</title>
        <authorList>
            <person name="Ford S.A."/>
            <person name="Ro D.-K."/>
            <person name="Ness R.W."/>
            <person name="Phillips M.A."/>
        </authorList>
    </citation>
    <scope>NUCLEOTIDE SEQUENCE [LARGE SCALE GENOMIC DNA]</scope>
    <source>
        <strain evidence="2">SAF-2024a</strain>
        <tissue evidence="2">Leaf</tissue>
    </source>
</reference>
<comment type="caution">
    <text evidence="2">The sequence shown here is derived from an EMBL/GenBank/DDBJ whole genome shotgun (WGS) entry which is preliminary data.</text>
</comment>
<feature type="compositionally biased region" description="Basic and acidic residues" evidence="1">
    <location>
        <begin position="18"/>
        <end position="28"/>
    </location>
</feature>
<proteinExistence type="predicted"/>
<feature type="compositionally biased region" description="Low complexity" evidence="1">
    <location>
        <begin position="1"/>
        <end position="10"/>
    </location>
</feature>
<keyword evidence="3" id="KW-1185">Reference proteome</keyword>
<feature type="region of interest" description="Disordered" evidence="1">
    <location>
        <begin position="1"/>
        <end position="35"/>
    </location>
</feature>
<dbReference type="Proteomes" id="UP001567538">
    <property type="component" value="Unassembled WGS sequence"/>
</dbReference>
<organism evidence="2 3">
    <name type="scientific">Salvia divinorum</name>
    <name type="common">Maria pastora</name>
    <name type="synonym">Diviner's sage</name>
    <dbReference type="NCBI Taxonomy" id="28513"/>
    <lineage>
        <taxon>Eukaryota</taxon>
        <taxon>Viridiplantae</taxon>
        <taxon>Streptophyta</taxon>
        <taxon>Embryophyta</taxon>
        <taxon>Tracheophyta</taxon>
        <taxon>Spermatophyta</taxon>
        <taxon>Magnoliopsida</taxon>
        <taxon>eudicotyledons</taxon>
        <taxon>Gunneridae</taxon>
        <taxon>Pentapetalae</taxon>
        <taxon>asterids</taxon>
        <taxon>lamiids</taxon>
        <taxon>Lamiales</taxon>
        <taxon>Lamiaceae</taxon>
        <taxon>Nepetoideae</taxon>
        <taxon>Mentheae</taxon>
        <taxon>Salviinae</taxon>
        <taxon>Salvia</taxon>
        <taxon>Salvia subgen. Calosphace</taxon>
    </lineage>
</organism>